<dbReference type="PANTHER" id="PTHR34975">
    <property type="entry name" value="SPORE GERMINATION PROTEIN A2"/>
    <property type="match status" value="1"/>
</dbReference>
<evidence type="ECO:0000256" key="5">
    <source>
        <dbReference type="ARBA" id="ARBA00022692"/>
    </source>
</evidence>
<dbReference type="Gene3D" id="1.20.1740.10">
    <property type="entry name" value="Amino acid/polyamine transporter I"/>
    <property type="match status" value="1"/>
</dbReference>
<comment type="subcellular location">
    <subcellularLocation>
        <location evidence="1">Membrane</location>
        <topology evidence="1">Multi-pass membrane protein</topology>
    </subcellularLocation>
</comment>
<dbReference type="AlphaFoldDB" id="A0A7X0RXC6"/>
<feature type="transmembrane region" description="Helical" evidence="8">
    <location>
        <begin position="335"/>
        <end position="357"/>
    </location>
</feature>
<keyword evidence="10" id="KW-1185">Reference proteome</keyword>
<evidence type="ECO:0000256" key="2">
    <source>
        <dbReference type="ARBA" id="ARBA00007998"/>
    </source>
</evidence>
<keyword evidence="4" id="KW-0309">Germination</keyword>
<feature type="transmembrane region" description="Helical" evidence="8">
    <location>
        <begin position="310"/>
        <end position="329"/>
    </location>
</feature>
<comment type="caution">
    <text evidence="9">The sequence shown here is derived from an EMBL/GenBank/DDBJ whole genome shotgun (WGS) entry which is preliminary data.</text>
</comment>
<feature type="transmembrane region" description="Helical" evidence="8">
    <location>
        <begin position="40"/>
        <end position="58"/>
    </location>
</feature>
<feature type="transmembrane region" description="Helical" evidence="8">
    <location>
        <begin position="219"/>
        <end position="243"/>
    </location>
</feature>
<dbReference type="PANTHER" id="PTHR34975:SF2">
    <property type="entry name" value="SPORE GERMINATION PROTEIN A2"/>
    <property type="match status" value="1"/>
</dbReference>
<evidence type="ECO:0000313" key="10">
    <source>
        <dbReference type="Proteomes" id="UP000547209"/>
    </source>
</evidence>
<evidence type="ECO:0000313" key="9">
    <source>
        <dbReference type="EMBL" id="MBB6675392.1"/>
    </source>
</evidence>
<keyword evidence="5 8" id="KW-0812">Transmembrane</keyword>
<comment type="similarity">
    <text evidence="2">Belongs to the amino acid-polyamine-organocation (APC) superfamily. Spore germination protein (SGP) (TC 2.A.3.9) family.</text>
</comment>
<dbReference type="Pfam" id="PF03845">
    <property type="entry name" value="Spore_permease"/>
    <property type="match status" value="1"/>
</dbReference>
<name>A0A7X0RXC6_9BACL</name>
<keyword evidence="6 8" id="KW-1133">Transmembrane helix</keyword>
<evidence type="ECO:0000256" key="3">
    <source>
        <dbReference type="ARBA" id="ARBA00022448"/>
    </source>
</evidence>
<keyword evidence="7 8" id="KW-0472">Membrane</keyword>
<feature type="transmembrane region" description="Helical" evidence="8">
    <location>
        <begin position="186"/>
        <end position="207"/>
    </location>
</feature>
<feature type="transmembrane region" description="Helical" evidence="8">
    <location>
        <begin position="269"/>
        <end position="289"/>
    </location>
</feature>
<evidence type="ECO:0000256" key="8">
    <source>
        <dbReference type="SAM" id="Phobius"/>
    </source>
</evidence>
<organism evidence="9 10">
    <name type="scientific">Cohnella nanjingensis</name>
    <dbReference type="NCBI Taxonomy" id="1387779"/>
    <lineage>
        <taxon>Bacteria</taxon>
        <taxon>Bacillati</taxon>
        <taxon>Bacillota</taxon>
        <taxon>Bacilli</taxon>
        <taxon>Bacillales</taxon>
        <taxon>Paenibacillaceae</taxon>
        <taxon>Cohnella</taxon>
    </lineage>
</organism>
<feature type="transmembrane region" description="Helical" evidence="8">
    <location>
        <begin position="147"/>
        <end position="166"/>
    </location>
</feature>
<keyword evidence="3" id="KW-0813">Transport</keyword>
<dbReference type="EMBL" id="JACJVP010000074">
    <property type="protein sequence ID" value="MBB6675392.1"/>
    <property type="molecule type" value="Genomic_DNA"/>
</dbReference>
<feature type="transmembrane region" description="Helical" evidence="8">
    <location>
        <begin position="12"/>
        <end position="34"/>
    </location>
</feature>
<evidence type="ECO:0000256" key="7">
    <source>
        <dbReference type="ARBA" id="ARBA00023136"/>
    </source>
</evidence>
<evidence type="ECO:0000256" key="1">
    <source>
        <dbReference type="ARBA" id="ARBA00004141"/>
    </source>
</evidence>
<dbReference type="NCBIfam" id="TIGR00912">
    <property type="entry name" value="2A0309"/>
    <property type="match status" value="1"/>
</dbReference>
<dbReference type="GO" id="GO:0016020">
    <property type="term" value="C:membrane"/>
    <property type="evidence" value="ECO:0007669"/>
    <property type="project" value="UniProtKB-SubCell"/>
</dbReference>
<evidence type="ECO:0000256" key="6">
    <source>
        <dbReference type="ARBA" id="ARBA00022989"/>
    </source>
</evidence>
<sequence length="367" mass="40402">MSEEKLTMKQLGALTIFALIGDSIIILPSSVAGISRQDAWLSMLLVLLFGPAGCWLMLRLRRLNPSADLIQLLRAGFGRWAGGAVGLAFLYFLVLNTAAVTRELGDLLATQIMPETPIRATHLLFILVLVWGVRCGLPTIARAGEVLFPWFVLFMTALIVLLIPRIEVDRIRPIAAEGFPTILHGSIVAVVYPFAELIVFAMLWPAIRPAKKLARDFMLASLIGGIVMFLVVFISVLVLGPYLTAHQVYPTYALAKKISIGHFLERVEALLAISWMISLFFKGILYFYASLSGIARLFGLRESRALATPLATVVYGLAFAMAPNLVYFNDVGIHFWPYWDITFAYAIPLALLAALAIRGKKPSPAAR</sequence>
<feature type="transmembrane region" description="Helical" evidence="8">
    <location>
        <begin position="79"/>
        <end position="100"/>
    </location>
</feature>
<gene>
    <name evidence="9" type="ORF">H7C19_32515</name>
</gene>
<proteinExistence type="inferred from homology"/>
<feature type="transmembrane region" description="Helical" evidence="8">
    <location>
        <begin position="120"/>
        <end position="140"/>
    </location>
</feature>
<evidence type="ECO:0000256" key="4">
    <source>
        <dbReference type="ARBA" id="ARBA00022544"/>
    </source>
</evidence>
<protein>
    <submittedName>
        <fullName evidence="9">Endospore germination permease</fullName>
    </submittedName>
</protein>
<dbReference type="RefSeq" id="WP_185673248.1">
    <property type="nucleotide sequence ID" value="NZ_JACJVP010000074.1"/>
</dbReference>
<reference evidence="9 10" key="1">
    <citation type="submission" date="2020-08" db="EMBL/GenBank/DDBJ databases">
        <title>Cohnella phylogeny.</title>
        <authorList>
            <person name="Dunlap C."/>
        </authorList>
    </citation>
    <scope>NUCLEOTIDE SEQUENCE [LARGE SCALE GENOMIC DNA]</scope>
    <source>
        <strain evidence="9 10">DSM 28246</strain>
    </source>
</reference>
<dbReference type="InterPro" id="IPR004761">
    <property type="entry name" value="Spore_GerAB"/>
</dbReference>
<dbReference type="GO" id="GO:0009847">
    <property type="term" value="P:spore germination"/>
    <property type="evidence" value="ECO:0007669"/>
    <property type="project" value="InterPro"/>
</dbReference>
<accession>A0A7X0RXC6</accession>
<dbReference type="Proteomes" id="UP000547209">
    <property type="component" value="Unassembled WGS sequence"/>
</dbReference>